<reference evidence="10" key="1">
    <citation type="journal article" date="2019" name="Int. J. Syst. Evol. Microbiol.">
        <title>The Global Catalogue of Microorganisms (GCM) 10K type strain sequencing project: providing services to taxonomists for standard genome sequencing and annotation.</title>
        <authorList>
            <consortium name="The Broad Institute Genomics Platform"/>
            <consortium name="The Broad Institute Genome Sequencing Center for Infectious Disease"/>
            <person name="Wu L."/>
            <person name="Ma J."/>
        </authorList>
    </citation>
    <scope>NUCLEOTIDE SEQUENCE [LARGE SCALE GENOMIC DNA]</scope>
    <source>
        <strain evidence="10">CCUG 56754</strain>
    </source>
</reference>
<proteinExistence type="inferred from homology"/>
<accession>A0ABW3LL51</accession>
<keyword evidence="5" id="KW-0788">Thiol protease</keyword>
<evidence type="ECO:0000313" key="9">
    <source>
        <dbReference type="EMBL" id="MFD1038793.1"/>
    </source>
</evidence>
<evidence type="ECO:0000256" key="2">
    <source>
        <dbReference type="ARBA" id="ARBA00022670"/>
    </source>
</evidence>
<protein>
    <submittedName>
        <fullName evidence="9">NlpC/P60 family protein</fullName>
    </submittedName>
</protein>
<comment type="similarity">
    <text evidence="1">Belongs to the peptidase C40 family.</text>
</comment>
<evidence type="ECO:0000256" key="4">
    <source>
        <dbReference type="ARBA" id="ARBA00022801"/>
    </source>
</evidence>
<keyword evidence="4" id="KW-0378">Hydrolase</keyword>
<dbReference type="InterPro" id="IPR051202">
    <property type="entry name" value="Peptidase_C40"/>
</dbReference>
<feature type="region of interest" description="Disordered" evidence="7">
    <location>
        <begin position="245"/>
        <end position="277"/>
    </location>
</feature>
<dbReference type="PANTHER" id="PTHR47053:SF1">
    <property type="entry name" value="MUREIN DD-ENDOPEPTIDASE MEPH-RELATED"/>
    <property type="match status" value="1"/>
</dbReference>
<feature type="domain" description="NlpC/P60" evidence="8">
    <location>
        <begin position="280"/>
        <end position="400"/>
    </location>
</feature>
<organism evidence="9 10">
    <name type="scientific">Virgibacillus byunsanensis</name>
    <dbReference type="NCBI Taxonomy" id="570945"/>
    <lineage>
        <taxon>Bacteria</taxon>
        <taxon>Bacillati</taxon>
        <taxon>Bacillota</taxon>
        <taxon>Bacilli</taxon>
        <taxon>Bacillales</taxon>
        <taxon>Bacillaceae</taxon>
        <taxon>Virgibacillus</taxon>
    </lineage>
</organism>
<dbReference type="SUPFAM" id="SSF54001">
    <property type="entry name" value="Cysteine proteinases"/>
    <property type="match status" value="1"/>
</dbReference>
<keyword evidence="10" id="KW-1185">Reference proteome</keyword>
<gene>
    <name evidence="9" type="ORF">ACFQ3N_10375</name>
</gene>
<evidence type="ECO:0000256" key="1">
    <source>
        <dbReference type="ARBA" id="ARBA00007074"/>
    </source>
</evidence>
<dbReference type="InterPro" id="IPR038765">
    <property type="entry name" value="Papain-like_cys_pep_sf"/>
</dbReference>
<keyword evidence="3" id="KW-0732">Signal</keyword>
<dbReference type="Gene3D" id="3.90.1720.10">
    <property type="entry name" value="endopeptidase domain like (from Nostoc punctiforme)"/>
    <property type="match status" value="1"/>
</dbReference>
<dbReference type="PROSITE" id="PS51935">
    <property type="entry name" value="NLPC_P60"/>
    <property type="match status" value="1"/>
</dbReference>
<dbReference type="Gene3D" id="6.10.250.3150">
    <property type="match status" value="1"/>
</dbReference>
<evidence type="ECO:0000256" key="6">
    <source>
        <dbReference type="SAM" id="Coils"/>
    </source>
</evidence>
<keyword evidence="2" id="KW-0645">Protease</keyword>
<comment type="caution">
    <text evidence="9">The sequence shown here is derived from an EMBL/GenBank/DDBJ whole genome shotgun (WGS) entry which is preliminary data.</text>
</comment>
<dbReference type="Proteomes" id="UP001597040">
    <property type="component" value="Unassembled WGS sequence"/>
</dbReference>
<keyword evidence="6" id="KW-0175">Coiled coil</keyword>
<dbReference type="Pfam" id="PF00877">
    <property type="entry name" value="NLPC_P60"/>
    <property type="match status" value="1"/>
</dbReference>
<dbReference type="PANTHER" id="PTHR47053">
    <property type="entry name" value="MUREIN DD-ENDOPEPTIDASE MEPH-RELATED"/>
    <property type="match status" value="1"/>
</dbReference>
<feature type="coiled-coil region" evidence="6">
    <location>
        <begin position="154"/>
        <end position="240"/>
    </location>
</feature>
<dbReference type="RefSeq" id="WP_390362108.1">
    <property type="nucleotide sequence ID" value="NZ_JBHTKJ010000026.1"/>
</dbReference>
<evidence type="ECO:0000256" key="7">
    <source>
        <dbReference type="SAM" id="MobiDB-lite"/>
    </source>
</evidence>
<dbReference type="InterPro" id="IPR000064">
    <property type="entry name" value="NLP_P60_dom"/>
</dbReference>
<sequence length="401" mass="43952">MKKYLVALTTVTVVGLSGVFLSDAVQAETIGEIQDERSSIKADLSDAEAKIADVLMELKELNDEIERVDEALVQNREMIATTEEDLTNTEEEVSLLEDEISELEEVIEIRFDILKGRVKSYQKSGGNIGFLDVLFGSASFGDFISRVTAVTKIADSDTRLMEKQEEDKAVLEEKQDKVMTKLTELKDMKSELEGMNALIIEQQEENEDKKKELKKKERNLLELKAELQVKDSNLAALEEQINRSVTTTESGTNSDGNLTQLSSKTSNKVSSKPVQRVSGNGNLNTAINVGYNHLGTPYVWAGKSPGGFDCSGFVSWAFAQGGYSIPSSTAGLQSTGTKVSYSNVQPGDLVFFNTYKTNGHVGIYVGNGNFIGAQNSTGVAVANMTSGYWKNHFAGHVRRVR</sequence>
<name>A0ABW3LL51_9BACI</name>
<evidence type="ECO:0000259" key="8">
    <source>
        <dbReference type="PROSITE" id="PS51935"/>
    </source>
</evidence>
<evidence type="ECO:0000256" key="5">
    <source>
        <dbReference type="ARBA" id="ARBA00022807"/>
    </source>
</evidence>
<dbReference type="InterPro" id="IPR057309">
    <property type="entry name" value="PcsB_CC"/>
</dbReference>
<evidence type="ECO:0000313" key="10">
    <source>
        <dbReference type="Proteomes" id="UP001597040"/>
    </source>
</evidence>
<dbReference type="Pfam" id="PF24568">
    <property type="entry name" value="CC_PcsB"/>
    <property type="match status" value="1"/>
</dbReference>
<dbReference type="EMBL" id="JBHTKJ010000026">
    <property type="protein sequence ID" value="MFD1038793.1"/>
    <property type="molecule type" value="Genomic_DNA"/>
</dbReference>
<evidence type="ECO:0000256" key="3">
    <source>
        <dbReference type="ARBA" id="ARBA00022729"/>
    </source>
</evidence>
<feature type="coiled-coil region" evidence="6">
    <location>
        <begin position="30"/>
        <end position="106"/>
    </location>
</feature>